<gene>
    <name evidence="3" type="ORF">NJU99_10165</name>
</gene>
<dbReference type="RefSeq" id="WP_254575810.1">
    <property type="nucleotide sequence ID" value="NZ_CP100595.1"/>
</dbReference>
<evidence type="ECO:0000313" key="3">
    <source>
        <dbReference type="EMBL" id="UTJ05629.1"/>
    </source>
</evidence>
<feature type="repeat" description="TPR" evidence="1">
    <location>
        <begin position="149"/>
        <end position="182"/>
    </location>
</feature>
<evidence type="ECO:0008006" key="5">
    <source>
        <dbReference type="Google" id="ProtNLM"/>
    </source>
</evidence>
<proteinExistence type="predicted"/>
<keyword evidence="1" id="KW-0802">TPR repeat</keyword>
<dbReference type="Proteomes" id="UP001060012">
    <property type="component" value="Chromosome"/>
</dbReference>
<protein>
    <recommendedName>
        <fullName evidence="5">Tetratricopeptide repeat protein</fullName>
    </recommendedName>
</protein>
<dbReference type="PROSITE" id="PS51257">
    <property type="entry name" value="PROKAR_LIPOPROTEIN"/>
    <property type="match status" value="1"/>
</dbReference>
<feature type="signal peptide" evidence="2">
    <location>
        <begin position="1"/>
        <end position="24"/>
    </location>
</feature>
<dbReference type="PROSITE" id="PS50005">
    <property type="entry name" value="TPR"/>
    <property type="match status" value="1"/>
</dbReference>
<keyword evidence="4" id="KW-1185">Reference proteome</keyword>
<evidence type="ECO:0000313" key="4">
    <source>
        <dbReference type="Proteomes" id="UP001060012"/>
    </source>
</evidence>
<dbReference type="InterPro" id="IPR011990">
    <property type="entry name" value="TPR-like_helical_dom_sf"/>
</dbReference>
<sequence>MPSCKKYLSSIVLATILFGCSAQTQNLDIKTKEKKDYITVKHKEYVLEDQYIIYALENESQRKFNISRDIYYKLFLKTNKYEYLVKFLSLNFLLNDLKTIKKYASENLTSGIKEEEQILRFYILSLFKLKEYDNSIVYAKQLVDKFYKDVNLELLGTIYLQKKDYKKASETFLKAYKLTQNSRTLFSLSNVKYYYLDEKEEAISLLENFIDKNGLVYSVAIQLLTLYEKDKSDDKIIALLKEMYFKYNDNQDEELLKRIKSLLLRYLAKKDINEALEFFEKNDKDPEILLALYRNSNQPLKALDILNKLYKKTNNSDYLAQIAILEFELADNKKDVLASVIRKFAKALETLDNPIYQNYLAYILIDYDKDVEKGLVLVKQALEKEPDNLAYIDTLAWGEYKLNNCTTAYEQMKKVVDKAGLEDDEIKFHWEKIKECIK</sequence>
<accession>A0ABY5E094</accession>
<evidence type="ECO:0000256" key="1">
    <source>
        <dbReference type="PROSITE-ProRule" id="PRU00339"/>
    </source>
</evidence>
<dbReference type="SUPFAM" id="SSF81901">
    <property type="entry name" value="HCP-like"/>
    <property type="match status" value="1"/>
</dbReference>
<keyword evidence="2" id="KW-0732">Signal</keyword>
<dbReference type="Gene3D" id="1.25.40.10">
    <property type="entry name" value="Tetratricopeptide repeat domain"/>
    <property type="match status" value="2"/>
</dbReference>
<dbReference type="InterPro" id="IPR019734">
    <property type="entry name" value="TPR_rpt"/>
</dbReference>
<evidence type="ECO:0000256" key="2">
    <source>
        <dbReference type="SAM" id="SignalP"/>
    </source>
</evidence>
<organism evidence="3 4">
    <name type="scientific">Arcobacter roscoffensis</name>
    <dbReference type="NCBI Taxonomy" id="2961520"/>
    <lineage>
        <taxon>Bacteria</taxon>
        <taxon>Pseudomonadati</taxon>
        <taxon>Campylobacterota</taxon>
        <taxon>Epsilonproteobacteria</taxon>
        <taxon>Campylobacterales</taxon>
        <taxon>Arcobacteraceae</taxon>
        <taxon>Arcobacter</taxon>
    </lineage>
</organism>
<name>A0ABY5E094_9BACT</name>
<dbReference type="EMBL" id="CP100595">
    <property type="protein sequence ID" value="UTJ05629.1"/>
    <property type="molecule type" value="Genomic_DNA"/>
</dbReference>
<dbReference type="SUPFAM" id="SSF48452">
    <property type="entry name" value="TPR-like"/>
    <property type="match status" value="1"/>
</dbReference>
<feature type="chain" id="PRO_5045150132" description="Tetratricopeptide repeat protein" evidence="2">
    <location>
        <begin position="25"/>
        <end position="438"/>
    </location>
</feature>
<reference evidence="3" key="1">
    <citation type="submission" date="2022-07" db="EMBL/GenBank/DDBJ databases">
        <title>Arcobacter roscoffensis sp. nov., a marine bacterium isolated from coastal seawater collected from Roscoff, France.</title>
        <authorList>
            <person name="Pascual J."/>
            <person name="Lepeaux C."/>
            <person name="Methner A."/>
            <person name="Overmann J."/>
        </authorList>
    </citation>
    <scope>NUCLEOTIDE SEQUENCE</scope>
    <source>
        <strain evidence="3">ARW1-2F2</strain>
    </source>
</reference>